<organism evidence="2 3">
    <name type="scientific">Fodinibius salipaludis</name>
    <dbReference type="NCBI Taxonomy" id="2032627"/>
    <lineage>
        <taxon>Bacteria</taxon>
        <taxon>Pseudomonadati</taxon>
        <taxon>Balneolota</taxon>
        <taxon>Balneolia</taxon>
        <taxon>Balneolales</taxon>
        <taxon>Balneolaceae</taxon>
        <taxon>Fodinibius</taxon>
    </lineage>
</organism>
<gene>
    <name evidence="2" type="ORF">CK503_02515</name>
</gene>
<reference evidence="2 3" key="1">
    <citation type="submission" date="2017-08" db="EMBL/GenBank/DDBJ databases">
        <title>Aliifodinibius alkalisoli sp. nov., isolated from saline alkaline soil.</title>
        <authorList>
            <person name="Liu D."/>
            <person name="Zhang G."/>
        </authorList>
    </citation>
    <scope>NUCLEOTIDE SEQUENCE [LARGE SCALE GENOMIC DNA]</scope>
    <source>
        <strain evidence="2 3">WN023</strain>
    </source>
</reference>
<dbReference type="Pfam" id="PF02518">
    <property type="entry name" value="HATPase_c"/>
    <property type="match status" value="1"/>
</dbReference>
<evidence type="ECO:0000313" key="3">
    <source>
        <dbReference type="Proteomes" id="UP000218831"/>
    </source>
</evidence>
<dbReference type="Gene3D" id="3.30.565.10">
    <property type="entry name" value="Histidine kinase-like ATPase, C-terminal domain"/>
    <property type="match status" value="1"/>
</dbReference>
<feature type="domain" description="Histidine kinase" evidence="1">
    <location>
        <begin position="1"/>
        <end position="89"/>
    </location>
</feature>
<dbReference type="PANTHER" id="PTHR43065:SF23">
    <property type="entry name" value="SENSOR HISTIDINE KINASE PDTAS"/>
    <property type="match status" value="1"/>
</dbReference>
<dbReference type="RefSeq" id="WP_095605219.1">
    <property type="nucleotide sequence ID" value="NZ_NSKE01000002.1"/>
</dbReference>
<dbReference type="InterPro" id="IPR036890">
    <property type="entry name" value="HATPase_C_sf"/>
</dbReference>
<comment type="caution">
    <text evidence="2">The sequence shown here is derived from an EMBL/GenBank/DDBJ whole genome shotgun (WGS) entry which is preliminary data.</text>
</comment>
<dbReference type="PROSITE" id="PS50109">
    <property type="entry name" value="HIS_KIN"/>
    <property type="match status" value="1"/>
</dbReference>
<dbReference type="InterPro" id="IPR003594">
    <property type="entry name" value="HATPase_dom"/>
</dbReference>
<dbReference type="OrthoDB" id="1223659at2"/>
<keyword evidence="3" id="KW-1185">Reference proteome</keyword>
<evidence type="ECO:0000259" key="1">
    <source>
        <dbReference type="PROSITE" id="PS50109"/>
    </source>
</evidence>
<name>A0A2A2GE95_9BACT</name>
<proteinExistence type="predicted"/>
<evidence type="ECO:0000313" key="2">
    <source>
        <dbReference type="EMBL" id="PAU95092.1"/>
    </source>
</evidence>
<accession>A0A2A2GE95</accession>
<dbReference type="Proteomes" id="UP000218831">
    <property type="component" value="Unassembled WGS sequence"/>
</dbReference>
<sequence length="89" mass="9809">MLVNELVINAFKHAFNSKDSGILEVQLNKKQDQATLIISDNGPGLPDDFDARTDSLGSLLINTVLSQLEAEMDIEDKTGSTFTFHFPLN</sequence>
<dbReference type="EMBL" id="NSKE01000002">
    <property type="protein sequence ID" value="PAU95092.1"/>
    <property type="molecule type" value="Genomic_DNA"/>
</dbReference>
<dbReference type="SUPFAM" id="SSF55874">
    <property type="entry name" value="ATPase domain of HSP90 chaperone/DNA topoisomerase II/histidine kinase"/>
    <property type="match status" value="1"/>
</dbReference>
<dbReference type="InterPro" id="IPR005467">
    <property type="entry name" value="His_kinase_dom"/>
</dbReference>
<dbReference type="PANTHER" id="PTHR43065">
    <property type="entry name" value="SENSOR HISTIDINE KINASE"/>
    <property type="match status" value="1"/>
</dbReference>
<dbReference type="AlphaFoldDB" id="A0A2A2GE95"/>
<protein>
    <recommendedName>
        <fullName evidence="1">Histidine kinase domain-containing protein</fullName>
    </recommendedName>
</protein>